<evidence type="ECO:0000256" key="2">
    <source>
        <dbReference type="SAM" id="Phobius"/>
    </source>
</evidence>
<dbReference type="Proteomes" id="UP000007110">
    <property type="component" value="Unassembled WGS sequence"/>
</dbReference>
<dbReference type="AlphaFoldDB" id="A0A7M7HLD9"/>
<dbReference type="GeneID" id="575298"/>
<feature type="chain" id="PRO_5029668028" evidence="3">
    <location>
        <begin position="20"/>
        <end position="157"/>
    </location>
</feature>
<name>A0A7M7HLD9_STRPU</name>
<keyword evidence="2" id="KW-0812">Transmembrane</keyword>
<reference evidence="4" key="2">
    <citation type="submission" date="2021-01" db="UniProtKB">
        <authorList>
            <consortium name="EnsemblMetazoa"/>
        </authorList>
    </citation>
    <scope>IDENTIFICATION</scope>
</reference>
<sequence length="157" mass="16228">MKMTSQLVTLVLAVFVCSAAVVYSQTSPPSASPPTVLATEPITTPRPAVATTPPPVDNGTPAPSANGTDAPTPVVTDAPMTSAKDDDDDGMKGDGDGQKGHDEEKEGGGGLRRGDIALAILATILVVAVICTFIGLCYWKYKGNSYVTVTADTTYRQ</sequence>
<evidence type="ECO:0000256" key="1">
    <source>
        <dbReference type="SAM" id="MobiDB-lite"/>
    </source>
</evidence>
<keyword evidence="3" id="KW-0732">Signal</keyword>
<keyword evidence="2" id="KW-0472">Membrane</keyword>
<dbReference type="RefSeq" id="XP_011678212.2">
    <property type="nucleotide sequence ID" value="XM_011679910.2"/>
</dbReference>
<reference evidence="5" key="1">
    <citation type="submission" date="2015-02" db="EMBL/GenBank/DDBJ databases">
        <title>Genome sequencing for Strongylocentrotus purpuratus.</title>
        <authorList>
            <person name="Murali S."/>
            <person name="Liu Y."/>
            <person name="Vee V."/>
            <person name="English A."/>
            <person name="Wang M."/>
            <person name="Skinner E."/>
            <person name="Han Y."/>
            <person name="Muzny D.M."/>
            <person name="Worley K.C."/>
            <person name="Gibbs R.A."/>
        </authorList>
    </citation>
    <scope>NUCLEOTIDE SEQUENCE</scope>
</reference>
<proteinExistence type="predicted"/>
<keyword evidence="2" id="KW-1133">Transmembrane helix</keyword>
<accession>A0A7M7HLD9</accession>
<feature type="transmembrane region" description="Helical" evidence="2">
    <location>
        <begin position="116"/>
        <end position="139"/>
    </location>
</feature>
<feature type="signal peptide" evidence="3">
    <location>
        <begin position="1"/>
        <end position="19"/>
    </location>
</feature>
<feature type="region of interest" description="Disordered" evidence="1">
    <location>
        <begin position="25"/>
        <end position="111"/>
    </location>
</feature>
<organism evidence="4 5">
    <name type="scientific">Strongylocentrotus purpuratus</name>
    <name type="common">Purple sea urchin</name>
    <dbReference type="NCBI Taxonomy" id="7668"/>
    <lineage>
        <taxon>Eukaryota</taxon>
        <taxon>Metazoa</taxon>
        <taxon>Echinodermata</taxon>
        <taxon>Eleutherozoa</taxon>
        <taxon>Echinozoa</taxon>
        <taxon>Echinoidea</taxon>
        <taxon>Euechinoidea</taxon>
        <taxon>Echinacea</taxon>
        <taxon>Camarodonta</taxon>
        <taxon>Echinidea</taxon>
        <taxon>Strongylocentrotidae</taxon>
        <taxon>Strongylocentrotus</taxon>
    </lineage>
</organism>
<evidence type="ECO:0000313" key="4">
    <source>
        <dbReference type="EnsemblMetazoa" id="XP_011678212"/>
    </source>
</evidence>
<protein>
    <submittedName>
        <fullName evidence="4">Uncharacterized protein</fullName>
    </submittedName>
</protein>
<dbReference type="KEGG" id="spu:575298"/>
<evidence type="ECO:0000313" key="5">
    <source>
        <dbReference type="Proteomes" id="UP000007110"/>
    </source>
</evidence>
<evidence type="ECO:0000256" key="3">
    <source>
        <dbReference type="SAM" id="SignalP"/>
    </source>
</evidence>
<dbReference type="EnsemblMetazoa" id="XM_011679910">
    <property type="protein sequence ID" value="XP_011678212"/>
    <property type="gene ID" value="LOC575298"/>
</dbReference>
<keyword evidence="5" id="KW-1185">Reference proteome</keyword>
<feature type="compositionally biased region" description="Basic and acidic residues" evidence="1">
    <location>
        <begin position="90"/>
        <end position="111"/>
    </location>
</feature>
<feature type="compositionally biased region" description="Low complexity" evidence="1">
    <location>
        <begin position="25"/>
        <end position="51"/>
    </location>
</feature>